<proteinExistence type="predicted"/>
<dbReference type="AlphaFoldDB" id="A0A6A6XY19"/>
<sequence length="231" mass="25328">MYADSTLSYPILSYPILAHVALVIFEAGPLEDRWVWLDVHFPSRARDITRRCMRGKETQWTPCKGRLGGRFCTHDDTPLHGGGMGAGSSHTQPHACEDCSCFARAPRGDIAAAGTNGRKARLALGVWCVAQCCGCTTGGVVRTLCQSRASSNFSQSTWCVLNGKRGCERLYAADEAGMSSSGMEGWSDNWRHSSDSRFQAEQSRAKQASQKQHKALPYHGPPQSHRADDHE</sequence>
<dbReference type="Proteomes" id="UP000799757">
    <property type="component" value="Unassembled WGS sequence"/>
</dbReference>
<feature type="compositionally biased region" description="Polar residues" evidence="1">
    <location>
        <begin position="196"/>
        <end position="210"/>
    </location>
</feature>
<keyword evidence="3" id="KW-1185">Reference proteome</keyword>
<dbReference type="EMBL" id="MU001741">
    <property type="protein sequence ID" value="KAF2800925.1"/>
    <property type="molecule type" value="Genomic_DNA"/>
</dbReference>
<feature type="region of interest" description="Disordered" evidence="1">
    <location>
        <begin position="178"/>
        <end position="231"/>
    </location>
</feature>
<gene>
    <name evidence="2" type="ORF">K505DRAFT_392623</name>
</gene>
<evidence type="ECO:0000313" key="2">
    <source>
        <dbReference type="EMBL" id="KAF2800925.1"/>
    </source>
</evidence>
<reference evidence="2" key="1">
    <citation type="journal article" date="2020" name="Stud. Mycol.">
        <title>101 Dothideomycetes genomes: a test case for predicting lifestyles and emergence of pathogens.</title>
        <authorList>
            <person name="Haridas S."/>
            <person name="Albert R."/>
            <person name="Binder M."/>
            <person name="Bloem J."/>
            <person name="Labutti K."/>
            <person name="Salamov A."/>
            <person name="Andreopoulos B."/>
            <person name="Baker S."/>
            <person name="Barry K."/>
            <person name="Bills G."/>
            <person name="Bluhm B."/>
            <person name="Cannon C."/>
            <person name="Castanera R."/>
            <person name="Culley D."/>
            <person name="Daum C."/>
            <person name="Ezra D."/>
            <person name="Gonzalez J."/>
            <person name="Henrissat B."/>
            <person name="Kuo A."/>
            <person name="Liang C."/>
            <person name="Lipzen A."/>
            <person name="Lutzoni F."/>
            <person name="Magnuson J."/>
            <person name="Mondo S."/>
            <person name="Nolan M."/>
            <person name="Ohm R."/>
            <person name="Pangilinan J."/>
            <person name="Park H.-J."/>
            <person name="Ramirez L."/>
            <person name="Alfaro M."/>
            <person name="Sun H."/>
            <person name="Tritt A."/>
            <person name="Yoshinaga Y."/>
            <person name="Zwiers L.-H."/>
            <person name="Turgeon B."/>
            <person name="Goodwin S."/>
            <person name="Spatafora J."/>
            <person name="Crous P."/>
            <person name="Grigoriev I."/>
        </authorList>
    </citation>
    <scope>NUCLEOTIDE SEQUENCE</scope>
    <source>
        <strain evidence="2">CBS 109.77</strain>
    </source>
</reference>
<protein>
    <submittedName>
        <fullName evidence="2">Uncharacterized protein</fullName>
    </submittedName>
</protein>
<evidence type="ECO:0000256" key="1">
    <source>
        <dbReference type="SAM" id="MobiDB-lite"/>
    </source>
</evidence>
<accession>A0A6A6XY19</accession>
<name>A0A6A6XY19_9PLEO</name>
<organism evidence="2 3">
    <name type="scientific">Melanomma pulvis-pyrius CBS 109.77</name>
    <dbReference type="NCBI Taxonomy" id="1314802"/>
    <lineage>
        <taxon>Eukaryota</taxon>
        <taxon>Fungi</taxon>
        <taxon>Dikarya</taxon>
        <taxon>Ascomycota</taxon>
        <taxon>Pezizomycotina</taxon>
        <taxon>Dothideomycetes</taxon>
        <taxon>Pleosporomycetidae</taxon>
        <taxon>Pleosporales</taxon>
        <taxon>Melanommataceae</taxon>
        <taxon>Melanomma</taxon>
    </lineage>
</organism>
<evidence type="ECO:0000313" key="3">
    <source>
        <dbReference type="Proteomes" id="UP000799757"/>
    </source>
</evidence>